<evidence type="ECO:0000256" key="2">
    <source>
        <dbReference type="SAM" id="SignalP"/>
    </source>
</evidence>
<dbReference type="EMBL" id="JRMW01000029">
    <property type="protein sequence ID" value="KGF04547.1"/>
    <property type="molecule type" value="Genomic_DNA"/>
</dbReference>
<feature type="chain" id="PRO_5039470944" description="Lipoprotein" evidence="2">
    <location>
        <begin position="25"/>
        <end position="160"/>
    </location>
</feature>
<evidence type="ECO:0000313" key="4">
    <source>
        <dbReference type="Proteomes" id="UP000029579"/>
    </source>
</evidence>
<feature type="region of interest" description="Disordered" evidence="1">
    <location>
        <begin position="138"/>
        <end position="160"/>
    </location>
</feature>
<keyword evidence="2" id="KW-0732">Signal</keyword>
<name>A0A095YD81_9FIRM</name>
<sequence>MKNFNIFAKAALIFGLALAMSACGKSKADVEVGSDNLVSFEETEKDFVGSCKKLAWPEGYEVPEHLDDVKDANFEAGYGNTRASQYWEAAWQEEWLNNYKTNPEKAKKALKELEKATSMPYLGPDKCDDNTRKAFKDSLEKAKAGDPSGFEENLKLNDPR</sequence>
<organism evidence="3 4">
    <name type="scientific">Anaerococcus lactolyticus S7-1-13</name>
    <dbReference type="NCBI Taxonomy" id="1284686"/>
    <lineage>
        <taxon>Bacteria</taxon>
        <taxon>Bacillati</taxon>
        <taxon>Bacillota</taxon>
        <taxon>Tissierellia</taxon>
        <taxon>Tissierellales</taxon>
        <taxon>Peptoniphilaceae</taxon>
        <taxon>Anaerococcus</taxon>
    </lineage>
</organism>
<protein>
    <recommendedName>
        <fullName evidence="5">Lipoprotein</fullName>
    </recommendedName>
</protein>
<dbReference type="RefSeq" id="WP_004826855.1">
    <property type="nucleotide sequence ID" value="NZ_JRMW01000029.1"/>
</dbReference>
<proteinExistence type="predicted"/>
<gene>
    <name evidence="3" type="ORF">HMPREF1630_03890</name>
</gene>
<dbReference type="eggNOG" id="ENOG502ZA5I">
    <property type="taxonomic scope" value="Bacteria"/>
</dbReference>
<dbReference type="Proteomes" id="UP000029579">
    <property type="component" value="Unassembled WGS sequence"/>
</dbReference>
<accession>A0A095YD81</accession>
<feature type="signal peptide" evidence="2">
    <location>
        <begin position="1"/>
        <end position="24"/>
    </location>
</feature>
<comment type="caution">
    <text evidence="3">The sequence shown here is derived from an EMBL/GenBank/DDBJ whole genome shotgun (WGS) entry which is preliminary data.</text>
</comment>
<evidence type="ECO:0000256" key="1">
    <source>
        <dbReference type="SAM" id="MobiDB-lite"/>
    </source>
</evidence>
<evidence type="ECO:0000313" key="3">
    <source>
        <dbReference type="EMBL" id="KGF04547.1"/>
    </source>
</evidence>
<dbReference type="AlphaFoldDB" id="A0A095YD81"/>
<evidence type="ECO:0008006" key="5">
    <source>
        <dbReference type="Google" id="ProtNLM"/>
    </source>
</evidence>
<reference evidence="3 4" key="1">
    <citation type="submission" date="2014-07" db="EMBL/GenBank/DDBJ databases">
        <authorList>
            <person name="McCorrison J."/>
            <person name="Sanka R."/>
            <person name="Torralba M."/>
            <person name="Gillis M."/>
            <person name="Haft D.H."/>
            <person name="Methe B."/>
            <person name="Sutton G."/>
            <person name="Nelson K.E."/>
        </authorList>
    </citation>
    <scope>NUCLEOTIDE SEQUENCE [LARGE SCALE GENOMIC DNA]</scope>
    <source>
        <strain evidence="3 4">S7-1-13</strain>
    </source>
</reference>
<dbReference type="OrthoDB" id="1696406at2"/>
<dbReference type="PROSITE" id="PS51257">
    <property type="entry name" value="PROKAR_LIPOPROTEIN"/>
    <property type="match status" value="1"/>
</dbReference>